<evidence type="ECO:0000256" key="5">
    <source>
        <dbReference type="ARBA" id="ARBA00023098"/>
    </source>
</evidence>
<dbReference type="GO" id="GO:0006654">
    <property type="term" value="P:phosphatidic acid biosynthetic process"/>
    <property type="evidence" value="ECO:0007669"/>
    <property type="project" value="TreeGrafter"/>
</dbReference>
<keyword evidence="7" id="KW-0594">Phospholipid biosynthesis</keyword>
<dbReference type="SUPFAM" id="SSF69593">
    <property type="entry name" value="Glycerol-3-phosphate (1)-acyltransferase"/>
    <property type="match status" value="1"/>
</dbReference>
<feature type="transmembrane region" description="Helical" evidence="8">
    <location>
        <begin position="6"/>
        <end position="27"/>
    </location>
</feature>
<dbReference type="CDD" id="cd07989">
    <property type="entry name" value="LPLAT_AGPAT-like"/>
    <property type="match status" value="1"/>
</dbReference>
<dbReference type="InterPro" id="IPR002123">
    <property type="entry name" value="Plipid/glycerol_acylTrfase"/>
</dbReference>
<evidence type="ECO:0000256" key="7">
    <source>
        <dbReference type="RuleBase" id="RU361267"/>
    </source>
</evidence>
<dbReference type="NCBIfam" id="TIGR00530">
    <property type="entry name" value="AGP_acyltrn"/>
    <property type="match status" value="1"/>
</dbReference>
<comment type="caution">
    <text evidence="10">The sequence shown here is derived from an EMBL/GenBank/DDBJ whole genome shotgun (WGS) entry which is preliminary data.</text>
</comment>
<proteinExistence type="inferred from homology"/>
<dbReference type="EC" id="2.3.1.51" evidence="7"/>
<evidence type="ECO:0000256" key="4">
    <source>
        <dbReference type="ARBA" id="ARBA00022679"/>
    </source>
</evidence>
<keyword evidence="3 7" id="KW-0444">Lipid biosynthesis</keyword>
<dbReference type="Pfam" id="PF01553">
    <property type="entry name" value="Acyltransferase"/>
    <property type="match status" value="1"/>
</dbReference>
<evidence type="ECO:0000259" key="9">
    <source>
        <dbReference type="SMART" id="SM00563"/>
    </source>
</evidence>
<protein>
    <recommendedName>
        <fullName evidence="7">1-acyl-sn-glycerol-3-phosphate acyltransferase</fullName>
        <ecNumber evidence="7">2.3.1.51</ecNumber>
    </recommendedName>
</protein>
<dbReference type="RefSeq" id="WP_002596539.1">
    <property type="nucleotide sequence ID" value="NZ_LTAY01000020.1"/>
</dbReference>
<keyword evidence="8" id="KW-1133">Transmembrane helix</keyword>
<dbReference type="GO" id="GO:0003841">
    <property type="term" value="F:1-acylglycerol-3-phosphate O-acyltransferase activity"/>
    <property type="evidence" value="ECO:0007669"/>
    <property type="project" value="UniProtKB-UniRule"/>
</dbReference>
<evidence type="ECO:0000313" key="10">
    <source>
        <dbReference type="EMBL" id="OPX49920.1"/>
    </source>
</evidence>
<dbReference type="SMART" id="SM00563">
    <property type="entry name" value="PlsC"/>
    <property type="match status" value="1"/>
</dbReference>
<comment type="pathway">
    <text evidence="1">Lipid metabolism.</text>
</comment>
<reference evidence="10 11" key="1">
    <citation type="submission" date="2016-02" db="EMBL/GenBank/DDBJ databases">
        <title>Genome sequence of Clostridium thermobutyricum DSM 4928.</title>
        <authorList>
            <person name="Poehlein A."/>
            <person name="Daniel R."/>
        </authorList>
    </citation>
    <scope>NUCLEOTIDE SEQUENCE [LARGE SCALE GENOMIC DNA]</scope>
    <source>
        <strain evidence="10 11">DSM 4928</strain>
    </source>
</reference>
<dbReference type="Proteomes" id="UP000191448">
    <property type="component" value="Unassembled WGS sequence"/>
</dbReference>
<evidence type="ECO:0000256" key="1">
    <source>
        <dbReference type="ARBA" id="ARBA00005189"/>
    </source>
</evidence>
<evidence type="ECO:0000256" key="3">
    <source>
        <dbReference type="ARBA" id="ARBA00022516"/>
    </source>
</evidence>
<feature type="domain" description="Phospholipid/glycerol acyltransferase" evidence="9">
    <location>
        <begin position="74"/>
        <end position="188"/>
    </location>
</feature>
<dbReference type="GO" id="GO:0016020">
    <property type="term" value="C:membrane"/>
    <property type="evidence" value="ECO:0007669"/>
    <property type="project" value="InterPro"/>
</dbReference>
<dbReference type="PANTHER" id="PTHR10434">
    <property type="entry name" value="1-ACYL-SN-GLYCEROL-3-PHOSPHATE ACYLTRANSFERASE"/>
    <property type="match status" value="1"/>
</dbReference>
<keyword evidence="8" id="KW-0812">Transmembrane</keyword>
<dbReference type="EMBL" id="LTAY01000020">
    <property type="protein sequence ID" value="OPX49920.1"/>
    <property type="molecule type" value="Genomic_DNA"/>
</dbReference>
<name>A0A1V4SYA5_9CLOT</name>
<gene>
    <name evidence="10" type="primary">plsC_1</name>
    <name evidence="10" type="ORF">CLTHE_03990</name>
</gene>
<sequence length="242" mass="27178">MLRTIIFYPCVVMTLVLSFIPSFRYRFVDSKPSNKKFNLSVYRISSAWARLMMRLSGARITVTGEEYLKEGETYLFVSNHQSNFDIPLLLSAIRCPKGFIAKKELGNIPILTFWMKKIHCVFMDRDNIRKSAEAIVKGIQILKAGHSMVIFPEGTRSKGGPVKEFKAGSFKLALKSKVKIIPVTIDGSYKLLDANGGKIKAADVAVTLHEPIDVTTLSKEEIADLHNTVRDIVVSDLPENQR</sequence>
<dbReference type="InterPro" id="IPR004552">
    <property type="entry name" value="AGP_acyltrans"/>
</dbReference>
<organism evidence="10 11">
    <name type="scientific">Clostridium thermobutyricum DSM 4928</name>
    <dbReference type="NCBI Taxonomy" id="1121339"/>
    <lineage>
        <taxon>Bacteria</taxon>
        <taxon>Bacillati</taxon>
        <taxon>Bacillota</taxon>
        <taxon>Clostridia</taxon>
        <taxon>Eubacteriales</taxon>
        <taxon>Clostridiaceae</taxon>
        <taxon>Clostridium</taxon>
    </lineage>
</organism>
<evidence type="ECO:0000256" key="6">
    <source>
        <dbReference type="ARBA" id="ARBA00023315"/>
    </source>
</evidence>
<keyword evidence="7" id="KW-1208">Phospholipid metabolism</keyword>
<evidence type="ECO:0000313" key="11">
    <source>
        <dbReference type="Proteomes" id="UP000191448"/>
    </source>
</evidence>
<keyword evidence="8" id="KW-0472">Membrane</keyword>
<dbReference type="PANTHER" id="PTHR10434:SF64">
    <property type="entry name" value="1-ACYL-SN-GLYCEROL-3-PHOSPHATE ACYLTRANSFERASE-RELATED"/>
    <property type="match status" value="1"/>
</dbReference>
<evidence type="ECO:0000256" key="2">
    <source>
        <dbReference type="ARBA" id="ARBA00008655"/>
    </source>
</evidence>
<comment type="catalytic activity">
    <reaction evidence="7">
        <text>a 1-acyl-sn-glycero-3-phosphate + an acyl-CoA = a 1,2-diacyl-sn-glycero-3-phosphate + CoA</text>
        <dbReference type="Rhea" id="RHEA:19709"/>
        <dbReference type="ChEBI" id="CHEBI:57287"/>
        <dbReference type="ChEBI" id="CHEBI:57970"/>
        <dbReference type="ChEBI" id="CHEBI:58342"/>
        <dbReference type="ChEBI" id="CHEBI:58608"/>
        <dbReference type="EC" id="2.3.1.51"/>
    </reaction>
</comment>
<keyword evidence="5 7" id="KW-0443">Lipid metabolism</keyword>
<keyword evidence="6 7" id="KW-0012">Acyltransferase</keyword>
<dbReference type="AlphaFoldDB" id="A0A1V4SYA5"/>
<keyword evidence="4 7" id="KW-0808">Transferase</keyword>
<comment type="similarity">
    <text evidence="2 7">Belongs to the 1-acyl-sn-glycerol-3-phosphate acyltransferase family.</text>
</comment>
<accession>A0A1V4SYA5</accession>
<comment type="domain">
    <text evidence="7">The HXXXXD motif is essential for acyltransferase activity and may constitute the binding site for the phosphate moiety of the glycerol-3-phosphate.</text>
</comment>
<dbReference type="OrthoDB" id="9803035at2"/>
<evidence type="ECO:0000256" key="8">
    <source>
        <dbReference type="SAM" id="Phobius"/>
    </source>
</evidence>